<accession>A0A319EIC0</accession>
<dbReference type="VEuPathDB" id="FungiDB:BO78DRAFT_395031"/>
<evidence type="ECO:0000313" key="2">
    <source>
        <dbReference type="Proteomes" id="UP000248423"/>
    </source>
</evidence>
<dbReference type="AlphaFoldDB" id="A0A319EIC0"/>
<dbReference type="EMBL" id="KZ826329">
    <property type="protein sequence ID" value="PYI09161.1"/>
    <property type="molecule type" value="Genomic_DNA"/>
</dbReference>
<dbReference type="Proteomes" id="UP000248423">
    <property type="component" value="Unassembled WGS sequence"/>
</dbReference>
<name>A0A319EIC0_ASPSB</name>
<organism evidence="1 2">
    <name type="scientific">Aspergillus sclerotiicarbonarius (strain CBS 121057 / IBT 28362)</name>
    <dbReference type="NCBI Taxonomy" id="1448318"/>
    <lineage>
        <taxon>Eukaryota</taxon>
        <taxon>Fungi</taxon>
        <taxon>Dikarya</taxon>
        <taxon>Ascomycota</taxon>
        <taxon>Pezizomycotina</taxon>
        <taxon>Eurotiomycetes</taxon>
        <taxon>Eurotiomycetidae</taxon>
        <taxon>Eurotiales</taxon>
        <taxon>Aspergillaceae</taxon>
        <taxon>Aspergillus</taxon>
        <taxon>Aspergillus subgen. Circumdati</taxon>
    </lineage>
</organism>
<dbReference type="Pfam" id="PF20174">
    <property type="entry name" value="DUF6540"/>
    <property type="match status" value="1"/>
</dbReference>
<dbReference type="InterPro" id="IPR046670">
    <property type="entry name" value="DUF6540"/>
</dbReference>
<reference evidence="1 2" key="1">
    <citation type="submission" date="2018-02" db="EMBL/GenBank/DDBJ databases">
        <title>The genomes of Aspergillus section Nigri reveals drivers in fungal speciation.</title>
        <authorList>
            <consortium name="DOE Joint Genome Institute"/>
            <person name="Vesth T.C."/>
            <person name="Nybo J."/>
            <person name="Theobald S."/>
            <person name="Brandl J."/>
            <person name="Frisvad J.C."/>
            <person name="Nielsen K.F."/>
            <person name="Lyhne E.K."/>
            <person name="Kogle M.E."/>
            <person name="Kuo A."/>
            <person name="Riley R."/>
            <person name="Clum A."/>
            <person name="Nolan M."/>
            <person name="Lipzen A."/>
            <person name="Salamov A."/>
            <person name="Henrissat B."/>
            <person name="Wiebenga A."/>
            <person name="De vries R.P."/>
            <person name="Grigoriev I.V."/>
            <person name="Mortensen U.H."/>
            <person name="Andersen M.R."/>
            <person name="Baker S.E."/>
        </authorList>
    </citation>
    <scope>NUCLEOTIDE SEQUENCE [LARGE SCALE GENOMIC DNA]</scope>
    <source>
        <strain evidence="1 2">CBS 121057</strain>
    </source>
</reference>
<dbReference type="OrthoDB" id="4135672at2759"/>
<evidence type="ECO:0000313" key="1">
    <source>
        <dbReference type="EMBL" id="PYI09161.1"/>
    </source>
</evidence>
<protein>
    <submittedName>
        <fullName evidence="1">Uncharacterized protein</fullName>
    </submittedName>
</protein>
<proteinExistence type="predicted"/>
<gene>
    <name evidence="1" type="ORF">BO78DRAFT_395031</name>
</gene>
<sequence>MTYPVYTTEEIGERNHIAIYIETNPDAAPQAIRGRLYHVVGTILMGMTYAPRDTPDPETIPGHVPGSKRKVGTIAKEDLIRFERECCEAVPPPTAQVTMSGKRLDPSKPLYRCGGWVEDVKKIAFDKRIFKDGQ</sequence>
<keyword evidence="2" id="KW-1185">Reference proteome</keyword>